<dbReference type="EMBL" id="JAYWVC010000543">
    <property type="protein sequence ID" value="MED7828870.1"/>
    <property type="molecule type" value="Genomic_DNA"/>
</dbReference>
<dbReference type="InterPro" id="IPR012337">
    <property type="entry name" value="RNaseH-like_sf"/>
</dbReference>
<evidence type="ECO:0000259" key="2">
    <source>
        <dbReference type="Pfam" id="PF13006"/>
    </source>
</evidence>
<dbReference type="NCBIfam" id="NF033592">
    <property type="entry name" value="transpos_IS4_1"/>
    <property type="match status" value="1"/>
</dbReference>
<dbReference type="InterPro" id="IPR047952">
    <property type="entry name" value="Transpos_IS4"/>
</dbReference>
<keyword evidence="4" id="KW-1185">Reference proteome</keyword>
<name>A0ABU7FY14_9ACTN</name>
<organism evidence="3 4">
    <name type="scientific">Streptomyces chiangmaiensis</name>
    <dbReference type="NCBI Taxonomy" id="766497"/>
    <lineage>
        <taxon>Bacteria</taxon>
        <taxon>Bacillati</taxon>
        <taxon>Actinomycetota</taxon>
        <taxon>Actinomycetes</taxon>
        <taxon>Kitasatosporales</taxon>
        <taxon>Streptomycetaceae</taxon>
        <taxon>Streptomyces</taxon>
    </lineage>
</organism>
<evidence type="ECO:0000259" key="1">
    <source>
        <dbReference type="Pfam" id="PF01609"/>
    </source>
</evidence>
<comment type="caution">
    <text evidence="3">The sequence shown here is derived from an EMBL/GenBank/DDBJ whole genome shotgun (WGS) entry which is preliminary data.</text>
</comment>
<evidence type="ECO:0000313" key="3">
    <source>
        <dbReference type="EMBL" id="MED7828870.1"/>
    </source>
</evidence>
<evidence type="ECO:0000313" key="4">
    <source>
        <dbReference type="Proteomes" id="UP001333996"/>
    </source>
</evidence>
<feature type="domain" description="Transposase IS4-like" evidence="1">
    <location>
        <begin position="131"/>
        <end position="374"/>
    </location>
</feature>
<accession>A0ABU7FY14</accession>
<dbReference type="SUPFAM" id="SSF53098">
    <property type="entry name" value="Ribonuclease H-like"/>
    <property type="match status" value="1"/>
</dbReference>
<protein>
    <submittedName>
        <fullName evidence="3">IS4 family transposase</fullName>
    </submittedName>
</protein>
<dbReference type="InterPro" id="IPR024473">
    <property type="entry name" value="Transposases_IS4_N"/>
</dbReference>
<dbReference type="Proteomes" id="UP001333996">
    <property type="component" value="Unassembled WGS sequence"/>
</dbReference>
<dbReference type="Pfam" id="PF01609">
    <property type="entry name" value="DDE_Tnp_1"/>
    <property type="match status" value="1"/>
</dbReference>
<feature type="domain" description="Transposase IS4 N-terminal" evidence="2">
    <location>
        <begin position="15"/>
        <end position="113"/>
    </location>
</feature>
<dbReference type="InterPro" id="IPR002559">
    <property type="entry name" value="Transposase_11"/>
</dbReference>
<proteinExistence type="predicted"/>
<dbReference type="PANTHER" id="PTHR37529">
    <property type="entry name" value="TRANSPOSASE INSG FOR INSERTION SEQUENCE ELEMENT IS4-RELATED"/>
    <property type="match status" value="1"/>
</dbReference>
<dbReference type="RefSeq" id="WP_329513174.1">
    <property type="nucleotide sequence ID" value="NZ_BAAAYZ010000082.1"/>
</dbReference>
<reference evidence="3" key="1">
    <citation type="submission" date="2024-01" db="EMBL/GenBank/DDBJ databases">
        <title>First draft genome sequence data of TA4-1, the type strain of Gram-positive actinobacterium Streptomyces chiangmaiensis.</title>
        <authorList>
            <person name="Yasawong M."/>
            <person name="Nantapong N."/>
        </authorList>
    </citation>
    <scope>NUCLEOTIDE SEQUENCE</scope>
    <source>
        <strain evidence="3">TA4-1</strain>
    </source>
</reference>
<gene>
    <name evidence="3" type="ORF">VXC91_45385</name>
</gene>
<sequence length="417" mass="45833">MTQGAGAGGRLPEWISIGLLAGSVPRDVIDDAVRAFGRQARRSDGKLPPHVVVYLVMALALFADDDYEEAITRLSEPLERWGCWDRAWEVPTTSAITQARKRLGSEPLAEIFDRIAEPVAEQLTRGAWLGPRRLVSIDGMEWDLPDTESNAEAFGRSGTAANPSAFPKARVLTLVETGSRAPIGAAIGPIAGKRAGEQTLAFQLFERLEEDMLLLADRGFFGFEQWCVAAGTGADLLWRVGDTLTLPLVADLPDGSYLSLVYSPRLNTAARGRLLEDARAGREVDPEAARVVRVVEYEVPDRGTDAERELICLITTITDHANAPAPLLAHAYHQRWEHEQSNDDLKTALRGPGRILRSKSPDLVRQELYGYLLTHYAISALICRAATEADIDPDRVKFTRTLRIVRRRVADPAAISP</sequence>
<dbReference type="PANTHER" id="PTHR37529:SF1">
    <property type="entry name" value="TRANSPOSASE INSG FOR INSERTION SEQUENCE ELEMENT IS4-RELATED"/>
    <property type="match status" value="1"/>
</dbReference>
<dbReference type="Pfam" id="PF13006">
    <property type="entry name" value="Nterm_IS4"/>
    <property type="match status" value="1"/>
</dbReference>